<dbReference type="EMBL" id="JACIJP010000001">
    <property type="protein sequence ID" value="MBB6123379.1"/>
    <property type="molecule type" value="Genomic_DNA"/>
</dbReference>
<evidence type="ECO:0000313" key="2">
    <source>
        <dbReference type="Proteomes" id="UP000552700"/>
    </source>
</evidence>
<keyword evidence="2" id="KW-1185">Reference proteome</keyword>
<name>A0A841IWR1_9SPHN</name>
<gene>
    <name evidence="1" type="ORF">FHS92_001086</name>
</gene>
<reference evidence="1 2" key="1">
    <citation type="submission" date="2020-08" db="EMBL/GenBank/DDBJ databases">
        <title>Genomic Encyclopedia of Type Strains, Phase IV (KMG-IV): sequencing the most valuable type-strain genomes for metagenomic binning, comparative biology and taxonomic classification.</title>
        <authorList>
            <person name="Goeker M."/>
        </authorList>
    </citation>
    <scope>NUCLEOTIDE SEQUENCE [LARGE SCALE GENOMIC DNA]</scope>
    <source>
        <strain evidence="1 2">DSM 102255</strain>
    </source>
</reference>
<dbReference type="RefSeq" id="WP_184078241.1">
    <property type="nucleotide sequence ID" value="NZ_JACIJP010000001.1"/>
</dbReference>
<evidence type="ECO:0000313" key="1">
    <source>
        <dbReference type="EMBL" id="MBB6123379.1"/>
    </source>
</evidence>
<protein>
    <submittedName>
        <fullName evidence="1">Uncharacterized protein</fullName>
    </submittedName>
</protein>
<comment type="caution">
    <text evidence="1">The sequence shown here is derived from an EMBL/GenBank/DDBJ whole genome shotgun (WGS) entry which is preliminary data.</text>
</comment>
<proteinExistence type="predicted"/>
<sequence length="365" mass="38402">MSTAAAVLTAKSEDHAVNALHQARRTDGLPVIVPTPERVDRMLLHAGSMDRDLVIGTVGPADGLLTFELAAINAVMAGCDPEMFPLVVAACEALTDPVMEIGPLQHTTHPLGIFAVVNGPAREWFGVHSGSGALGPGYRTNATLGRAIRLIMINVGGGVPGIGDMSTLGSPTKFGCSMAEDEERSPFDALHVSRGFAADDSTVTLLGCDGPHSLVFQVNDPDKDGDTFLRVLAGALANPAWNNIHFGKGMVAVVLNPTHADMLQKSGFTTREAVQQRIFELAAVSRSQIMAKFGTMAQYNQESKDGDTIRVVNKPEDILLLTGGGEGGGYSAYFTSWGGGLQGNMAVTKRVRFDAGCAAPVSQRS</sequence>
<dbReference type="AlphaFoldDB" id="A0A841IWR1"/>
<accession>A0A841IWR1</accession>
<organism evidence="1 2">
    <name type="scientific">Sphingobium subterraneum</name>
    <dbReference type="NCBI Taxonomy" id="627688"/>
    <lineage>
        <taxon>Bacteria</taxon>
        <taxon>Pseudomonadati</taxon>
        <taxon>Pseudomonadota</taxon>
        <taxon>Alphaproteobacteria</taxon>
        <taxon>Sphingomonadales</taxon>
        <taxon>Sphingomonadaceae</taxon>
        <taxon>Sphingobium</taxon>
    </lineage>
</organism>
<dbReference type="Proteomes" id="UP000552700">
    <property type="component" value="Unassembled WGS sequence"/>
</dbReference>